<evidence type="ECO:0000256" key="5">
    <source>
        <dbReference type="ARBA" id="ARBA00022475"/>
    </source>
</evidence>
<keyword evidence="17" id="KW-0325">Glycoprotein</keyword>
<feature type="region of interest" description="Disordered" evidence="33">
    <location>
        <begin position="796"/>
        <end position="818"/>
    </location>
</feature>
<evidence type="ECO:0000256" key="17">
    <source>
        <dbReference type="ARBA" id="ARBA00023180"/>
    </source>
</evidence>
<evidence type="ECO:0000256" key="13">
    <source>
        <dbReference type="ARBA" id="ARBA00022989"/>
    </source>
</evidence>
<evidence type="ECO:0000256" key="33">
    <source>
        <dbReference type="SAM" id="MobiDB-lite"/>
    </source>
</evidence>
<dbReference type="SUPFAM" id="SSF53474">
    <property type="entry name" value="alpha/beta-Hydrolases"/>
    <property type="match status" value="1"/>
</dbReference>
<dbReference type="InterPro" id="IPR052214">
    <property type="entry name" value="DAG_Lipase-Related"/>
</dbReference>
<dbReference type="InterPro" id="IPR002921">
    <property type="entry name" value="Fungal_lipase-type"/>
</dbReference>
<sequence>MCYFIFSRLVVLCTVLLVGDFDVGNRCAWVLWQYSIFYAVVLLVSTLMDVALSVTAMRGSILDTKIREPVKYIIYIRLCVMLVEIVWLSFAVAWLAIYYQECPIEGIKEAILGMVICNWIVVLSVMLTVWCAFDSAGRSWVKMKKYQRSMRESESRFQYKRSGNRARNWRQRKVLRAYQDSWNNRCRLLFCCIRNTDRNKNSFTDIARLLSDFFRDLDVVPSDVVAGLVLLRKFQKIEREANVNQRKNDIYEYLSGVPVTPRTKFLPLGDSKHYQHFQAVIHFMHYALAAYGWPMFVMTTPITSVCKLCSNLSCSCLFCQNNSKITGDNCCGCNYAALKGMLTNGDVAIVYATYHVDVAETPFFVAVDYTRNKVVVSIRGTLSMKDVITDLNAESETLPLNPPKEDWLGHKGMVQAAVYIKDKLENENILTDAFAVALKDRPNEQFGLVLVGHSLGAGTASILAILMRQTYPDLQCFAYSPPGGLLSMPAVQYTKSFITSVVLGKDVIPRIGLHQMESLRADLINAIKRSKDPKWKTITCSVFCCSCAPMPTSAVELKADSATLQAYQHEKNAARAAAVHPNDSSISLTIHQPLYPPGSIIHVVRHHPKKNEQMLKKHDPVYQALWANNTDFDEVLISPVMIQDHMPDKVLEALNKVITSLGPAKPHRAMNNNNNNATPSEPEHCHLLAGSSRGVTPPPHKICLETSFTSGNNVKTTETNDSSHLPWEFVSLVEPRTEKRNDSLIHDEWFGLAPLATPESFSEVSSISSRTNSVIIARRLGNSRHMKDSHSVRFDETLNTSNEISPEEVSHESNERENKMQNNLFARIFKKKEKKKSRNHSPENTPEEIEPANDLILTDVPHKADDSATSTESSPLLSSLHLLTDQRFAEILGKSASKENNSISSTSFRSGDSVQELNATISSADSVTINAEVHRSPELFPELQSESPLGGESLLEDIERSLKISLSRAGSSVKLASVSLGGSSPKLTSVEIDLDDQTGHSLGGGNKPYMYPILLVGSGESSV</sequence>
<keyword evidence="19" id="KW-0966">Cell projection</keyword>
<comment type="catalytic activity">
    <reaction evidence="26">
        <text>1-(9Z-octadecenoyl)-2-(5Z,8Z,11Z,14Z-eicosatetraenoyl)-sn-glycerol + H2O = 2-(5Z,8Z,11Z,14Z-eicosatetraenoyl)-glycerol + (9Z)-octadecenoate + H(+)</text>
        <dbReference type="Rhea" id="RHEA:38515"/>
        <dbReference type="ChEBI" id="CHEBI:15377"/>
        <dbReference type="ChEBI" id="CHEBI:15378"/>
        <dbReference type="ChEBI" id="CHEBI:30823"/>
        <dbReference type="ChEBI" id="CHEBI:52392"/>
        <dbReference type="ChEBI" id="CHEBI:75449"/>
    </reaction>
    <physiologicalReaction direction="left-to-right" evidence="26">
        <dbReference type="Rhea" id="RHEA:38516"/>
    </physiologicalReaction>
</comment>
<evidence type="ECO:0000256" key="14">
    <source>
        <dbReference type="ARBA" id="ARBA00023018"/>
    </source>
</evidence>
<evidence type="ECO:0000256" key="24">
    <source>
        <dbReference type="ARBA" id="ARBA00050486"/>
    </source>
</evidence>
<comment type="cofactor">
    <cofactor evidence="1">
        <name>Ca(2+)</name>
        <dbReference type="ChEBI" id="CHEBI:29108"/>
    </cofactor>
</comment>
<comment type="catalytic activity">
    <reaction evidence="23">
        <text>1,2-di-(9Z-octadecenoyl)-sn-glycerol + H2O = 2-(9Z-octadecenoyl)-glycerol + (9Z)-octadecenoate + H(+)</text>
        <dbReference type="Rhea" id="RHEA:38511"/>
        <dbReference type="ChEBI" id="CHEBI:15377"/>
        <dbReference type="ChEBI" id="CHEBI:15378"/>
        <dbReference type="ChEBI" id="CHEBI:30823"/>
        <dbReference type="ChEBI" id="CHEBI:52333"/>
        <dbReference type="ChEBI" id="CHEBI:73990"/>
    </reaction>
    <physiologicalReaction direction="left-to-right" evidence="23">
        <dbReference type="Rhea" id="RHEA:38512"/>
    </physiologicalReaction>
</comment>
<evidence type="ECO:0000256" key="6">
    <source>
        <dbReference type="ARBA" id="ARBA00022553"/>
    </source>
</evidence>
<keyword evidence="15" id="KW-0443">Lipid metabolism</keyword>
<organism evidence="36 37">
    <name type="scientific">Ranatra chinensis</name>
    <dbReference type="NCBI Taxonomy" id="642074"/>
    <lineage>
        <taxon>Eukaryota</taxon>
        <taxon>Metazoa</taxon>
        <taxon>Ecdysozoa</taxon>
        <taxon>Arthropoda</taxon>
        <taxon>Hexapoda</taxon>
        <taxon>Insecta</taxon>
        <taxon>Pterygota</taxon>
        <taxon>Neoptera</taxon>
        <taxon>Paraneoptera</taxon>
        <taxon>Hemiptera</taxon>
        <taxon>Heteroptera</taxon>
        <taxon>Panheteroptera</taxon>
        <taxon>Nepomorpha</taxon>
        <taxon>Nepidae</taxon>
        <taxon>Ranatrinae</taxon>
        <taxon>Ranatra</taxon>
    </lineage>
</organism>
<comment type="catalytic activity">
    <reaction evidence="25">
        <text>1-(9Z-octadecenoyl)-2-(9Z,12Z-octadecadienoyl)-sn-glycerol + H2O = 2-(9Z,12Z-octadecadienoyl)-glycerol + (9Z)-octadecenoate + H(+)</text>
        <dbReference type="Rhea" id="RHEA:38523"/>
        <dbReference type="ChEBI" id="CHEBI:15377"/>
        <dbReference type="ChEBI" id="CHEBI:15378"/>
        <dbReference type="ChEBI" id="CHEBI:30823"/>
        <dbReference type="ChEBI" id="CHEBI:75450"/>
        <dbReference type="ChEBI" id="CHEBI:75457"/>
    </reaction>
    <physiologicalReaction direction="left-to-right" evidence="25">
        <dbReference type="Rhea" id="RHEA:38524"/>
    </physiologicalReaction>
</comment>
<feature type="region of interest" description="Disordered" evidence="33">
    <location>
        <begin position="830"/>
        <end position="853"/>
    </location>
</feature>
<protein>
    <recommendedName>
        <fullName evidence="30">Diacylglycerol lipase-alpha</fullName>
        <ecNumber evidence="21">3.1.1.116</ecNumber>
    </recommendedName>
    <alternativeName>
        <fullName evidence="32">Neural stem cell-derived dendrite regulator</fullName>
    </alternativeName>
    <alternativeName>
        <fullName evidence="31">Sn1-specific diacylglycerol lipase alpha</fullName>
    </alternativeName>
</protein>
<evidence type="ECO:0000256" key="31">
    <source>
        <dbReference type="ARBA" id="ARBA00081678"/>
    </source>
</evidence>
<dbReference type="GO" id="GO:0047372">
    <property type="term" value="F:monoacylglycerol lipase activity"/>
    <property type="evidence" value="ECO:0007669"/>
    <property type="project" value="UniProtKB-ARBA"/>
</dbReference>
<accession>A0ABD0YUW0</accession>
<dbReference type="GO" id="GO:0016042">
    <property type="term" value="P:lipid catabolic process"/>
    <property type="evidence" value="ECO:0007669"/>
    <property type="project" value="UniProtKB-KW"/>
</dbReference>
<keyword evidence="13 34" id="KW-1133">Transmembrane helix</keyword>
<evidence type="ECO:0000256" key="28">
    <source>
        <dbReference type="ARBA" id="ARBA00052463"/>
    </source>
</evidence>
<keyword evidence="7 34" id="KW-0812">Transmembrane</keyword>
<dbReference type="AlphaFoldDB" id="A0ABD0YUW0"/>
<feature type="transmembrane region" description="Helical" evidence="34">
    <location>
        <begin position="34"/>
        <end position="54"/>
    </location>
</feature>
<dbReference type="Pfam" id="PF01764">
    <property type="entry name" value="Lipase_3"/>
    <property type="match status" value="1"/>
</dbReference>
<evidence type="ECO:0000256" key="12">
    <source>
        <dbReference type="ARBA" id="ARBA00022963"/>
    </source>
</evidence>
<feature type="compositionally biased region" description="Basic and acidic residues" evidence="33">
    <location>
        <begin position="808"/>
        <end position="818"/>
    </location>
</feature>
<evidence type="ECO:0000256" key="8">
    <source>
        <dbReference type="ARBA" id="ARBA00022723"/>
    </source>
</evidence>
<dbReference type="EMBL" id="JBFDAA010000002">
    <property type="protein sequence ID" value="KAL1139736.1"/>
    <property type="molecule type" value="Genomic_DNA"/>
</dbReference>
<evidence type="ECO:0000256" key="20">
    <source>
        <dbReference type="ARBA" id="ARBA00024531"/>
    </source>
</evidence>
<evidence type="ECO:0000256" key="30">
    <source>
        <dbReference type="ARBA" id="ARBA00071957"/>
    </source>
</evidence>
<evidence type="ECO:0000256" key="18">
    <source>
        <dbReference type="ARBA" id="ARBA00023257"/>
    </source>
</evidence>
<keyword evidence="10" id="KW-0378">Hydrolase</keyword>
<dbReference type="PANTHER" id="PTHR45792">
    <property type="entry name" value="DIACYLGLYCEROL LIPASE HOMOLOG-RELATED"/>
    <property type="match status" value="1"/>
</dbReference>
<evidence type="ECO:0000256" key="9">
    <source>
        <dbReference type="ARBA" id="ARBA00022753"/>
    </source>
</evidence>
<dbReference type="GO" id="GO:0046872">
    <property type="term" value="F:metal ion binding"/>
    <property type="evidence" value="ECO:0007669"/>
    <property type="project" value="UniProtKB-KW"/>
</dbReference>
<comment type="similarity">
    <text evidence="4">Belongs to the AB hydrolase superfamily. Lipase family.</text>
</comment>
<keyword evidence="18" id="KW-0628">Postsynaptic cell membrane</keyword>
<evidence type="ECO:0000256" key="3">
    <source>
        <dbReference type="ARBA" id="ARBA00004520"/>
    </source>
</evidence>
<evidence type="ECO:0000256" key="2">
    <source>
        <dbReference type="ARBA" id="ARBA00004332"/>
    </source>
</evidence>
<comment type="catalytic activity">
    <reaction evidence="27">
        <text>1-octadecanoyl-2-(5Z,8Z,11Z,14Z-eicosatetraenoyl)-sn-glycerol + H2O = 2-(5Z,8Z,11Z,14Z-eicosatetraenoyl)-glycerol + octadecanoate + H(+)</text>
        <dbReference type="Rhea" id="RHEA:38507"/>
        <dbReference type="ChEBI" id="CHEBI:15377"/>
        <dbReference type="ChEBI" id="CHEBI:15378"/>
        <dbReference type="ChEBI" id="CHEBI:25629"/>
        <dbReference type="ChEBI" id="CHEBI:52392"/>
        <dbReference type="ChEBI" id="CHEBI:75728"/>
    </reaction>
    <physiologicalReaction direction="left-to-right" evidence="27">
        <dbReference type="Rhea" id="RHEA:38508"/>
    </physiologicalReaction>
</comment>
<comment type="subcellular location">
    <subcellularLocation>
        <location evidence="2">Cell projection</location>
        <location evidence="2">Dendritic spine membrane</location>
        <topology evidence="2">Multi-pass membrane protein</topology>
    </subcellularLocation>
    <subcellularLocation>
        <location evidence="3">Early endosome membrane</location>
        <topology evidence="3">Multi-pass membrane protein</topology>
    </subcellularLocation>
    <subcellularLocation>
        <location evidence="22">Postsynaptic density membrane</location>
        <topology evidence="22">Multi-pass membrane protein</topology>
    </subcellularLocation>
</comment>
<keyword evidence="11" id="KW-0106">Calcium</keyword>
<dbReference type="PANTHER" id="PTHR45792:SF8">
    <property type="entry name" value="DIACYLGLYCEROL LIPASE-ALPHA"/>
    <property type="match status" value="1"/>
</dbReference>
<evidence type="ECO:0000256" key="23">
    <source>
        <dbReference type="ARBA" id="ARBA00048382"/>
    </source>
</evidence>
<comment type="catalytic activity">
    <reaction evidence="20">
        <text>a 1,2-diacyl-sn-glycerol + H2O = a 2-acylglycerol + a fatty acid + H(+)</text>
        <dbReference type="Rhea" id="RHEA:33275"/>
        <dbReference type="ChEBI" id="CHEBI:15377"/>
        <dbReference type="ChEBI" id="CHEBI:15378"/>
        <dbReference type="ChEBI" id="CHEBI:17389"/>
        <dbReference type="ChEBI" id="CHEBI:17815"/>
        <dbReference type="ChEBI" id="CHEBI:28868"/>
        <dbReference type="EC" id="3.1.1.116"/>
    </reaction>
    <physiologicalReaction direction="left-to-right" evidence="20">
        <dbReference type="Rhea" id="RHEA:33276"/>
    </physiologicalReaction>
</comment>
<dbReference type="GO" id="GO:0031901">
    <property type="term" value="C:early endosome membrane"/>
    <property type="evidence" value="ECO:0007669"/>
    <property type="project" value="UniProtKB-SubCell"/>
</dbReference>
<evidence type="ECO:0000256" key="4">
    <source>
        <dbReference type="ARBA" id="ARBA00010701"/>
    </source>
</evidence>
<evidence type="ECO:0000313" key="37">
    <source>
        <dbReference type="Proteomes" id="UP001558652"/>
    </source>
</evidence>
<dbReference type="InterPro" id="IPR029058">
    <property type="entry name" value="AB_hydrolase_fold"/>
</dbReference>
<evidence type="ECO:0000256" key="11">
    <source>
        <dbReference type="ARBA" id="ARBA00022837"/>
    </source>
</evidence>
<comment type="caution">
    <text evidence="36">The sequence shown here is derived from an EMBL/GenBank/DDBJ whole genome shotgun (WGS) entry which is preliminary data.</text>
</comment>
<evidence type="ECO:0000256" key="29">
    <source>
        <dbReference type="ARBA" id="ARBA00063298"/>
    </source>
</evidence>
<keyword evidence="6" id="KW-0597">Phosphoprotein</keyword>
<evidence type="ECO:0000256" key="10">
    <source>
        <dbReference type="ARBA" id="ARBA00022801"/>
    </source>
</evidence>
<evidence type="ECO:0000256" key="19">
    <source>
        <dbReference type="ARBA" id="ARBA00023273"/>
    </source>
</evidence>
<dbReference type="Proteomes" id="UP001558652">
    <property type="component" value="Unassembled WGS sequence"/>
</dbReference>
<dbReference type="GO" id="GO:0006631">
    <property type="term" value="P:fatty acid metabolic process"/>
    <property type="evidence" value="ECO:0007669"/>
    <property type="project" value="UniProtKB-ARBA"/>
</dbReference>
<evidence type="ECO:0000313" key="36">
    <source>
        <dbReference type="EMBL" id="KAL1139736.1"/>
    </source>
</evidence>
<evidence type="ECO:0000256" key="21">
    <source>
        <dbReference type="ARBA" id="ARBA00026104"/>
    </source>
</evidence>
<evidence type="ECO:0000256" key="26">
    <source>
        <dbReference type="ARBA" id="ARBA00050861"/>
    </source>
</evidence>
<feature type="compositionally biased region" description="Basic residues" evidence="33">
    <location>
        <begin position="830"/>
        <end position="839"/>
    </location>
</feature>
<evidence type="ECO:0000256" key="32">
    <source>
        <dbReference type="ARBA" id="ARBA00082132"/>
    </source>
</evidence>
<keyword evidence="8" id="KW-0479">Metal-binding</keyword>
<evidence type="ECO:0000256" key="16">
    <source>
        <dbReference type="ARBA" id="ARBA00023136"/>
    </source>
</evidence>
<gene>
    <name evidence="36" type="ORF">AAG570_006714</name>
</gene>
<evidence type="ECO:0000256" key="15">
    <source>
        <dbReference type="ARBA" id="ARBA00023098"/>
    </source>
</evidence>
<evidence type="ECO:0000256" key="1">
    <source>
        <dbReference type="ARBA" id="ARBA00001913"/>
    </source>
</evidence>
<feature type="transmembrane region" description="Helical" evidence="34">
    <location>
        <begin position="74"/>
        <end position="99"/>
    </location>
</feature>
<feature type="domain" description="Fungal lipase-type" evidence="35">
    <location>
        <begin position="375"/>
        <end position="512"/>
    </location>
</feature>
<evidence type="ECO:0000256" key="34">
    <source>
        <dbReference type="SAM" id="Phobius"/>
    </source>
</evidence>
<dbReference type="FunFam" id="3.40.50.1820:FF:000015">
    <property type="entry name" value="Sn1-specific diacylglycerol lipase alpha"/>
    <property type="match status" value="1"/>
</dbReference>
<dbReference type="Gene3D" id="3.40.50.1820">
    <property type="entry name" value="alpha/beta hydrolase"/>
    <property type="match status" value="1"/>
</dbReference>
<keyword evidence="9" id="KW-0967">Endosome</keyword>
<keyword evidence="37" id="KW-1185">Reference proteome</keyword>
<dbReference type="CDD" id="cd00519">
    <property type="entry name" value="Lipase_3"/>
    <property type="match status" value="1"/>
</dbReference>
<feature type="transmembrane region" description="Helical" evidence="34">
    <location>
        <begin position="111"/>
        <end position="133"/>
    </location>
</feature>
<keyword evidence="14" id="KW-0770">Synapse</keyword>
<comment type="catalytic activity">
    <reaction evidence="24">
        <text>1-(9Z-octadecenoyl)-2-octadecanoyl-sn-glycerol + H2O = 2-octadecanoylglycerol + (9Z)-octadecenoate + H(+)</text>
        <dbReference type="Rhea" id="RHEA:38519"/>
        <dbReference type="ChEBI" id="CHEBI:15377"/>
        <dbReference type="ChEBI" id="CHEBI:15378"/>
        <dbReference type="ChEBI" id="CHEBI:30823"/>
        <dbReference type="ChEBI" id="CHEBI:75448"/>
        <dbReference type="ChEBI" id="CHEBI:75456"/>
    </reaction>
    <physiologicalReaction direction="left-to-right" evidence="24">
        <dbReference type="Rhea" id="RHEA:38520"/>
    </physiologicalReaction>
</comment>
<comment type="catalytic activity">
    <reaction evidence="28">
        <text>1-(9Z-octadecenoyl)-2-O-(5Z,8Z,11Z,14Z-eicosatetraenyl)-sn-glycerol + H2O = 2-O-(5Z,8Z,11Z,14Z)-eicosatetraenylglycerol + (9Z)-octadecenoate + H(+)</text>
        <dbReference type="Rhea" id="RHEA:38527"/>
        <dbReference type="ChEBI" id="CHEBI:15377"/>
        <dbReference type="ChEBI" id="CHEBI:15378"/>
        <dbReference type="ChEBI" id="CHEBI:30823"/>
        <dbReference type="ChEBI" id="CHEBI:75913"/>
        <dbReference type="ChEBI" id="CHEBI:75914"/>
    </reaction>
    <physiologicalReaction direction="left-to-right" evidence="28">
        <dbReference type="Rhea" id="RHEA:38528"/>
    </physiologicalReaction>
</comment>
<dbReference type="GO" id="GO:0098839">
    <property type="term" value="C:postsynaptic density membrane"/>
    <property type="evidence" value="ECO:0007669"/>
    <property type="project" value="UniProtKB-SubCell"/>
</dbReference>
<evidence type="ECO:0000256" key="25">
    <source>
        <dbReference type="ARBA" id="ARBA00050709"/>
    </source>
</evidence>
<dbReference type="GO" id="GO:0046486">
    <property type="term" value="P:glycerolipid metabolic process"/>
    <property type="evidence" value="ECO:0007669"/>
    <property type="project" value="UniProtKB-ARBA"/>
</dbReference>
<evidence type="ECO:0000256" key="27">
    <source>
        <dbReference type="ARBA" id="ARBA00052106"/>
    </source>
</evidence>
<dbReference type="GO" id="GO:0032591">
    <property type="term" value="C:dendritic spine membrane"/>
    <property type="evidence" value="ECO:0007669"/>
    <property type="project" value="UniProtKB-SubCell"/>
</dbReference>
<name>A0ABD0YUW0_9HEMI</name>
<evidence type="ECO:0000256" key="22">
    <source>
        <dbReference type="ARBA" id="ARBA00037872"/>
    </source>
</evidence>
<keyword evidence="12" id="KW-0442">Lipid degradation</keyword>
<evidence type="ECO:0000259" key="35">
    <source>
        <dbReference type="Pfam" id="PF01764"/>
    </source>
</evidence>
<reference evidence="36 37" key="1">
    <citation type="submission" date="2024-07" db="EMBL/GenBank/DDBJ databases">
        <title>Chromosome-level genome assembly of the water stick insect Ranatra chinensis (Heteroptera: Nepidae).</title>
        <authorList>
            <person name="Liu X."/>
        </authorList>
    </citation>
    <scope>NUCLEOTIDE SEQUENCE [LARGE SCALE GENOMIC DNA]</scope>
    <source>
        <strain evidence="36">Cailab_2021Rc</strain>
        <tissue evidence="36">Muscle</tissue>
    </source>
</reference>
<dbReference type="GO" id="GO:0098921">
    <property type="term" value="P:retrograde trans-synaptic signaling by endocannabinoid"/>
    <property type="evidence" value="ECO:0007669"/>
    <property type="project" value="UniProtKB-ARBA"/>
</dbReference>
<comment type="subunit">
    <text evidence="29">Interacts (via C-terminal) with CAMK2A; leading to the phosphorylation and inhibition of DAGLA enzymatic activity. Interacts (via PPXXF motif) with HOMER1 and HOMER2; this interaction is required for DAGLA membrane localization.</text>
</comment>
<evidence type="ECO:0000256" key="7">
    <source>
        <dbReference type="ARBA" id="ARBA00022692"/>
    </source>
</evidence>
<dbReference type="EC" id="3.1.1.116" evidence="21"/>
<keyword evidence="16 34" id="KW-0472">Membrane</keyword>
<proteinExistence type="inferred from homology"/>
<keyword evidence="5" id="KW-1003">Cell membrane</keyword>